<sequence>MHTGTHESTQLWDSYNHYENRDPPKSRPSSRHKNRRRYYRKGCLDLENPTHFIQRNGGHTVVMVAPPPLPTKRNYTTFPGPRQVQLDVPLFGLSLLESSRKRNKQESDARVSEIVSDIRNCDGGGGDSGQLFAGAVAAHQWNLCMRATFFFSLNVV</sequence>
<organism evidence="2 3">
    <name type="scientific">Daphnia pulex</name>
    <name type="common">Water flea</name>
    <dbReference type="NCBI Taxonomy" id="6669"/>
    <lineage>
        <taxon>Eukaryota</taxon>
        <taxon>Metazoa</taxon>
        <taxon>Ecdysozoa</taxon>
        <taxon>Arthropoda</taxon>
        <taxon>Crustacea</taxon>
        <taxon>Branchiopoda</taxon>
        <taxon>Diplostraca</taxon>
        <taxon>Cladocera</taxon>
        <taxon>Anomopoda</taxon>
        <taxon>Daphniidae</taxon>
        <taxon>Daphnia</taxon>
    </lineage>
</organism>
<name>E9H1H6_DAPPU</name>
<dbReference type="KEGG" id="dpx:DAPPUDRAFT_251850"/>
<proteinExistence type="predicted"/>
<dbReference type="Proteomes" id="UP000000305">
    <property type="component" value="Unassembled WGS sequence"/>
</dbReference>
<protein>
    <submittedName>
        <fullName evidence="2">Uncharacterized protein</fullName>
    </submittedName>
</protein>
<feature type="compositionally biased region" description="Polar residues" evidence="1">
    <location>
        <begin position="1"/>
        <end position="13"/>
    </location>
</feature>
<dbReference type="HOGENOM" id="CLU_1688544_0_0_1"/>
<gene>
    <name evidence="2" type="ORF">DAPPUDRAFT_251850</name>
</gene>
<feature type="region of interest" description="Disordered" evidence="1">
    <location>
        <begin position="1"/>
        <end position="35"/>
    </location>
</feature>
<reference evidence="2 3" key="1">
    <citation type="journal article" date="2011" name="Science">
        <title>The ecoresponsive genome of Daphnia pulex.</title>
        <authorList>
            <person name="Colbourne J.K."/>
            <person name="Pfrender M.E."/>
            <person name="Gilbert D."/>
            <person name="Thomas W.K."/>
            <person name="Tucker A."/>
            <person name="Oakley T.H."/>
            <person name="Tokishita S."/>
            <person name="Aerts A."/>
            <person name="Arnold G.J."/>
            <person name="Basu M.K."/>
            <person name="Bauer D.J."/>
            <person name="Caceres C.E."/>
            <person name="Carmel L."/>
            <person name="Casola C."/>
            <person name="Choi J.H."/>
            <person name="Detter J.C."/>
            <person name="Dong Q."/>
            <person name="Dusheyko S."/>
            <person name="Eads B.D."/>
            <person name="Frohlich T."/>
            <person name="Geiler-Samerotte K.A."/>
            <person name="Gerlach D."/>
            <person name="Hatcher P."/>
            <person name="Jogdeo S."/>
            <person name="Krijgsveld J."/>
            <person name="Kriventseva E.V."/>
            <person name="Kultz D."/>
            <person name="Laforsch C."/>
            <person name="Lindquist E."/>
            <person name="Lopez J."/>
            <person name="Manak J.R."/>
            <person name="Muller J."/>
            <person name="Pangilinan J."/>
            <person name="Patwardhan R.P."/>
            <person name="Pitluck S."/>
            <person name="Pritham E.J."/>
            <person name="Rechtsteiner A."/>
            <person name="Rho M."/>
            <person name="Rogozin I.B."/>
            <person name="Sakarya O."/>
            <person name="Salamov A."/>
            <person name="Schaack S."/>
            <person name="Shapiro H."/>
            <person name="Shiga Y."/>
            <person name="Skalitzky C."/>
            <person name="Smith Z."/>
            <person name="Souvorov A."/>
            <person name="Sung W."/>
            <person name="Tang Z."/>
            <person name="Tsuchiya D."/>
            <person name="Tu H."/>
            <person name="Vos H."/>
            <person name="Wang M."/>
            <person name="Wolf Y.I."/>
            <person name="Yamagata H."/>
            <person name="Yamada T."/>
            <person name="Ye Y."/>
            <person name="Shaw J.R."/>
            <person name="Andrews J."/>
            <person name="Crease T.J."/>
            <person name="Tang H."/>
            <person name="Lucas S.M."/>
            <person name="Robertson H.M."/>
            <person name="Bork P."/>
            <person name="Koonin E.V."/>
            <person name="Zdobnov E.M."/>
            <person name="Grigoriev I.V."/>
            <person name="Lynch M."/>
            <person name="Boore J.L."/>
        </authorList>
    </citation>
    <scope>NUCLEOTIDE SEQUENCE [LARGE SCALE GENOMIC DNA]</scope>
</reference>
<feature type="compositionally biased region" description="Basic and acidic residues" evidence="1">
    <location>
        <begin position="16"/>
        <end position="25"/>
    </location>
</feature>
<evidence type="ECO:0000256" key="1">
    <source>
        <dbReference type="SAM" id="MobiDB-lite"/>
    </source>
</evidence>
<dbReference type="InParanoid" id="E9H1H6"/>
<dbReference type="EMBL" id="GL732583">
    <property type="protein sequence ID" value="EFX74353.1"/>
    <property type="molecule type" value="Genomic_DNA"/>
</dbReference>
<evidence type="ECO:0000313" key="2">
    <source>
        <dbReference type="EMBL" id="EFX74353.1"/>
    </source>
</evidence>
<accession>E9H1H6</accession>
<keyword evidence="3" id="KW-1185">Reference proteome</keyword>
<dbReference type="AlphaFoldDB" id="E9H1H6"/>
<evidence type="ECO:0000313" key="3">
    <source>
        <dbReference type="Proteomes" id="UP000000305"/>
    </source>
</evidence>